<reference evidence="1 2" key="1">
    <citation type="submission" date="2024-04" db="EMBL/GenBank/DDBJ databases">
        <title>Draft genome sequence of Pseudoxanthomonas putridarboris WD12.</title>
        <authorList>
            <person name="Oh J."/>
        </authorList>
    </citation>
    <scope>NUCLEOTIDE SEQUENCE [LARGE SCALE GENOMIC DNA]</scope>
    <source>
        <strain evidence="1 2">WD12</strain>
    </source>
</reference>
<evidence type="ECO:0000313" key="2">
    <source>
        <dbReference type="Proteomes" id="UP001459204"/>
    </source>
</evidence>
<accession>A0ABU9J6K6</accession>
<protein>
    <submittedName>
        <fullName evidence="1">PAAR domain-containing protein</fullName>
    </submittedName>
</protein>
<dbReference type="EMBL" id="JBBWWT010000017">
    <property type="protein sequence ID" value="MEL1266388.1"/>
    <property type="molecule type" value="Genomic_DNA"/>
</dbReference>
<dbReference type="RefSeq" id="WP_341727560.1">
    <property type="nucleotide sequence ID" value="NZ_JBBWWT010000017.1"/>
</dbReference>
<proteinExistence type="predicted"/>
<dbReference type="Pfam" id="PF05488">
    <property type="entry name" value="PAAR_motif"/>
    <property type="match status" value="1"/>
</dbReference>
<dbReference type="InterPro" id="IPR008727">
    <property type="entry name" value="PAAR_motif"/>
</dbReference>
<dbReference type="CDD" id="cd14744">
    <property type="entry name" value="PAAR_CT_2"/>
    <property type="match status" value="1"/>
</dbReference>
<keyword evidence="2" id="KW-1185">Reference proteome</keyword>
<dbReference type="Proteomes" id="UP001459204">
    <property type="component" value="Unassembled WGS sequence"/>
</dbReference>
<name>A0ABU9J6K6_9GAMM</name>
<dbReference type="Gene3D" id="2.60.200.60">
    <property type="match status" value="1"/>
</dbReference>
<evidence type="ECO:0000313" key="1">
    <source>
        <dbReference type="EMBL" id="MEL1266388.1"/>
    </source>
</evidence>
<gene>
    <name evidence="1" type="ORF">AAD027_18715</name>
</gene>
<sequence length="297" mass="32019">MKRGYIRLGDPTTGGGIVVSAGGYPVNGKPLALVSDEATCPKHKGSFKIQDGDPERTHEGRSMAWQGSRLACGCQLISTCADYFAYVGPAPSQAHESNALAMMLGEIAPGAASDEQLRFVSAANGAPLAQTRYELALGDGRIVTGITDDDGNTQRVVTVTPTPITQATFHPPEPPQLCCARTLDDDGEKAIAVRLDSISTHIAGLGISQAIVRMEDRGRALTEGEIAMASDVFKDAVDYSKVKVHGTPYLPFGAQPDNTAMTPNGEMYFNPDWFKDDFSVQRPAQKHWFIHEMVHVW</sequence>
<organism evidence="1 2">
    <name type="scientific">Pseudoxanthomonas putridarboris</name>
    <dbReference type="NCBI Taxonomy" id="752605"/>
    <lineage>
        <taxon>Bacteria</taxon>
        <taxon>Pseudomonadati</taxon>
        <taxon>Pseudomonadota</taxon>
        <taxon>Gammaproteobacteria</taxon>
        <taxon>Lysobacterales</taxon>
        <taxon>Lysobacteraceae</taxon>
        <taxon>Pseudoxanthomonas</taxon>
    </lineage>
</organism>
<comment type="caution">
    <text evidence="1">The sequence shown here is derived from an EMBL/GenBank/DDBJ whole genome shotgun (WGS) entry which is preliminary data.</text>
</comment>